<sequence length="121" mass="13823">MSTIAFTSLIINVFYIIWMSNDIQDFFNEELNEATRFVENSWDELQALQKDSDFSLHSWRAVRRAAPNEISSVSKHGDISAELHTRSGEQMTGAYSIYSFAVDYPLENVETPFSPSPADYD</sequence>
<keyword evidence="2" id="KW-1185">Reference proteome</keyword>
<evidence type="ECO:0000313" key="2">
    <source>
        <dbReference type="Proteomes" id="UP000271162"/>
    </source>
</evidence>
<name>A0A0N4XI55_NIPBR</name>
<dbReference type="EMBL" id="UYSL01002359">
    <property type="protein sequence ID" value="VDL65797.1"/>
    <property type="molecule type" value="Genomic_DNA"/>
</dbReference>
<gene>
    <name evidence="1" type="ORF">NBR_LOCUS2208</name>
</gene>
<dbReference type="Proteomes" id="UP000271162">
    <property type="component" value="Unassembled WGS sequence"/>
</dbReference>
<organism evidence="3">
    <name type="scientific">Nippostrongylus brasiliensis</name>
    <name type="common">Rat hookworm</name>
    <dbReference type="NCBI Taxonomy" id="27835"/>
    <lineage>
        <taxon>Eukaryota</taxon>
        <taxon>Metazoa</taxon>
        <taxon>Ecdysozoa</taxon>
        <taxon>Nematoda</taxon>
        <taxon>Chromadorea</taxon>
        <taxon>Rhabditida</taxon>
        <taxon>Rhabditina</taxon>
        <taxon>Rhabditomorpha</taxon>
        <taxon>Strongyloidea</taxon>
        <taxon>Heligmosomidae</taxon>
        <taxon>Nippostrongylus</taxon>
    </lineage>
</organism>
<evidence type="ECO:0000313" key="1">
    <source>
        <dbReference type="EMBL" id="VDL65797.1"/>
    </source>
</evidence>
<protein>
    <submittedName>
        <fullName evidence="3">Col_cuticle_N domain-containing protein</fullName>
    </submittedName>
</protein>
<reference evidence="1 2" key="2">
    <citation type="submission" date="2018-11" db="EMBL/GenBank/DDBJ databases">
        <authorList>
            <consortium name="Pathogen Informatics"/>
        </authorList>
    </citation>
    <scope>NUCLEOTIDE SEQUENCE [LARGE SCALE GENOMIC DNA]</scope>
</reference>
<dbReference type="AlphaFoldDB" id="A0A0N4XI55"/>
<reference evidence="3" key="1">
    <citation type="submission" date="2017-02" db="UniProtKB">
        <authorList>
            <consortium name="WormBaseParasite"/>
        </authorList>
    </citation>
    <scope>IDENTIFICATION</scope>
</reference>
<accession>A0A0N4XI55</accession>
<evidence type="ECO:0000313" key="3">
    <source>
        <dbReference type="WBParaSite" id="NBR_0000220701-mRNA-1"/>
    </source>
</evidence>
<dbReference type="WBParaSite" id="NBR_0000220701-mRNA-1">
    <property type="protein sequence ID" value="NBR_0000220701-mRNA-1"/>
    <property type="gene ID" value="NBR_0000220701"/>
</dbReference>
<proteinExistence type="predicted"/>